<dbReference type="AlphaFoldDB" id="A0A0G1EUW7"/>
<evidence type="ECO:0000313" key="9">
    <source>
        <dbReference type="EMBL" id="KKS86831.1"/>
    </source>
</evidence>
<evidence type="ECO:0000256" key="3">
    <source>
        <dbReference type="ARBA" id="ARBA00018111"/>
    </source>
</evidence>
<dbReference type="Pfam" id="PF21981">
    <property type="entry name" value="RecX_HTH3"/>
    <property type="match status" value="1"/>
</dbReference>
<reference evidence="9 10" key="1">
    <citation type="journal article" date="2015" name="Nature">
        <title>rRNA introns, odd ribosomes, and small enigmatic genomes across a large radiation of phyla.</title>
        <authorList>
            <person name="Brown C.T."/>
            <person name="Hug L.A."/>
            <person name="Thomas B.C."/>
            <person name="Sharon I."/>
            <person name="Castelle C.J."/>
            <person name="Singh A."/>
            <person name="Wilkins M.J."/>
            <person name="Williams K.H."/>
            <person name="Banfield J.F."/>
        </authorList>
    </citation>
    <scope>NUCLEOTIDE SEQUENCE [LARGE SCALE GENOMIC DNA]</scope>
</reference>
<gene>
    <name evidence="5" type="primary">recX</name>
    <name evidence="9" type="ORF">UV61_C0006G0032</name>
</gene>
<feature type="domain" description="RecX second three-helical" evidence="6">
    <location>
        <begin position="107"/>
        <end position="148"/>
    </location>
</feature>
<proteinExistence type="inferred from homology"/>
<evidence type="ECO:0000259" key="7">
    <source>
        <dbReference type="Pfam" id="PF21981"/>
    </source>
</evidence>
<dbReference type="Pfam" id="PF02631">
    <property type="entry name" value="RecX_HTH2"/>
    <property type="match status" value="1"/>
</dbReference>
<protein>
    <recommendedName>
        <fullName evidence="3 5">Regulatory protein RecX</fullName>
    </recommendedName>
</protein>
<dbReference type="HAMAP" id="MF_01114">
    <property type="entry name" value="RecX"/>
    <property type="match status" value="1"/>
</dbReference>
<organism evidence="9 10">
    <name type="scientific">Candidatus Gottesmanbacteria bacterium GW2011_GWB1_43_11</name>
    <dbReference type="NCBI Taxonomy" id="1618446"/>
    <lineage>
        <taxon>Bacteria</taxon>
        <taxon>Candidatus Gottesmaniibacteriota</taxon>
    </lineage>
</organism>
<dbReference type="InterPro" id="IPR003783">
    <property type="entry name" value="Regulatory_RecX"/>
</dbReference>
<evidence type="ECO:0000259" key="6">
    <source>
        <dbReference type="Pfam" id="PF02631"/>
    </source>
</evidence>
<evidence type="ECO:0000256" key="2">
    <source>
        <dbReference type="ARBA" id="ARBA00009695"/>
    </source>
</evidence>
<dbReference type="InterPro" id="IPR053926">
    <property type="entry name" value="RecX_HTH_1st"/>
</dbReference>
<feature type="domain" description="RecX first three-helical" evidence="8">
    <location>
        <begin position="62"/>
        <end position="100"/>
    </location>
</feature>
<dbReference type="PANTHER" id="PTHR33602:SF1">
    <property type="entry name" value="REGULATORY PROTEIN RECX FAMILY PROTEIN"/>
    <property type="match status" value="1"/>
</dbReference>
<evidence type="ECO:0000256" key="1">
    <source>
        <dbReference type="ARBA" id="ARBA00004496"/>
    </source>
</evidence>
<sequence>MLITTITSQKKRKDRVNIFVDGTYAFALDLDLMVKHRLRVGQTLSDIEVKALVKESELAKWYNQCLNLISLRPRSKQELGDYLTRHEVGELTQKTVLNQLTAKNWLNDEKFAEWFVEQRLTFRPKGSRALQMELKQKGISTDIIQEVLTKHLDETTQIGLARQIVAKKLTFWQKLPPLKLRLKLQNLLLRRGFSYAVINRVLEAETAATSDLT</sequence>
<dbReference type="PANTHER" id="PTHR33602">
    <property type="entry name" value="REGULATORY PROTEIN RECX FAMILY PROTEIN"/>
    <property type="match status" value="1"/>
</dbReference>
<accession>A0A0G1EUW7</accession>
<dbReference type="Proteomes" id="UP000034050">
    <property type="component" value="Unassembled WGS sequence"/>
</dbReference>
<evidence type="ECO:0000313" key="10">
    <source>
        <dbReference type="Proteomes" id="UP000034050"/>
    </source>
</evidence>
<keyword evidence="4 5" id="KW-0963">Cytoplasm</keyword>
<comment type="caution">
    <text evidence="9">The sequence shown here is derived from an EMBL/GenBank/DDBJ whole genome shotgun (WGS) entry which is preliminary data.</text>
</comment>
<dbReference type="GO" id="GO:0006282">
    <property type="term" value="P:regulation of DNA repair"/>
    <property type="evidence" value="ECO:0007669"/>
    <property type="project" value="UniProtKB-UniRule"/>
</dbReference>
<comment type="subcellular location">
    <subcellularLocation>
        <location evidence="1 5">Cytoplasm</location>
    </subcellularLocation>
</comment>
<evidence type="ECO:0000256" key="4">
    <source>
        <dbReference type="ARBA" id="ARBA00022490"/>
    </source>
</evidence>
<feature type="domain" description="RecX third three-helical" evidence="7">
    <location>
        <begin position="160"/>
        <end position="202"/>
    </location>
</feature>
<comment type="similarity">
    <text evidence="2 5">Belongs to the RecX family.</text>
</comment>
<dbReference type="Pfam" id="PF21982">
    <property type="entry name" value="RecX_HTH1"/>
    <property type="match status" value="1"/>
</dbReference>
<dbReference type="InterPro" id="IPR053925">
    <property type="entry name" value="RecX_HTH_3rd"/>
</dbReference>
<comment type="function">
    <text evidence="5">Modulates RecA activity.</text>
</comment>
<dbReference type="PATRIC" id="fig|1618446.3.peg.692"/>
<dbReference type="Gene3D" id="1.10.10.10">
    <property type="entry name" value="Winged helix-like DNA-binding domain superfamily/Winged helix DNA-binding domain"/>
    <property type="match status" value="3"/>
</dbReference>
<dbReference type="InterPro" id="IPR036388">
    <property type="entry name" value="WH-like_DNA-bd_sf"/>
</dbReference>
<dbReference type="STRING" id="1618446.UV61_C0006G0032"/>
<name>A0A0G1EUW7_9BACT</name>
<dbReference type="EMBL" id="LCFD01000006">
    <property type="protein sequence ID" value="KKS86831.1"/>
    <property type="molecule type" value="Genomic_DNA"/>
</dbReference>
<dbReference type="GO" id="GO:0005737">
    <property type="term" value="C:cytoplasm"/>
    <property type="evidence" value="ECO:0007669"/>
    <property type="project" value="UniProtKB-SubCell"/>
</dbReference>
<evidence type="ECO:0000256" key="5">
    <source>
        <dbReference type="HAMAP-Rule" id="MF_01114"/>
    </source>
</evidence>
<dbReference type="InterPro" id="IPR053924">
    <property type="entry name" value="RecX_HTH_2nd"/>
</dbReference>
<evidence type="ECO:0000259" key="8">
    <source>
        <dbReference type="Pfam" id="PF21982"/>
    </source>
</evidence>